<dbReference type="InterPro" id="IPR036322">
    <property type="entry name" value="WD40_repeat_dom_sf"/>
</dbReference>
<protein>
    <submittedName>
        <fullName evidence="2">ARAD1D22924p</fullName>
    </submittedName>
</protein>
<dbReference type="AlphaFoldDB" id="A0A060TAU9"/>
<dbReference type="InterPro" id="IPR001810">
    <property type="entry name" value="F-box_dom"/>
</dbReference>
<organism evidence="2">
    <name type="scientific">Blastobotrys adeninivorans</name>
    <name type="common">Yeast</name>
    <name type="synonym">Arxula adeninivorans</name>
    <dbReference type="NCBI Taxonomy" id="409370"/>
    <lineage>
        <taxon>Eukaryota</taxon>
        <taxon>Fungi</taxon>
        <taxon>Dikarya</taxon>
        <taxon>Ascomycota</taxon>
        <taxon>Saccharomycotina</taxon>
        <taxon>Dipodascomycetes</taxon>
        <taxon>Dipodascales</taxon>
        <taxon>Trichomonascaceae</taxon>
        <taxon>Blastobotrys</taxon>
    </lineage>
</organism>
<proteinExistence type="predicted"/>
<dbReference type="PANTHER" id="PTHR46731">
    <property type="entry name" value="F-BOX ONLY PROTEIN 15"/>
    <property type="match status" value="1"/>
</dbReference>
<dbReference type="PhylomeDB" id="A0A060TAU9"/>
<dbReference type="Gene3D" id="1.20.1280.50">
    <property type="match status" value="1"/>
</dbReference>
<dbReference type="PANTHER" id="PTHR46731:SF1">
    <property type="entry name" value="F-BOX ONLY PROTEIN 15"/>
    <property type="match status" value="1"/>
</dbReference>
<evidence type="ECO:0000259" key="1">
    <source>
        <dbReference type="PROSITE" id="PS50181"/>
    </source>
</evidence>
<dbReference type="InterPro" id="IPR015943">
    <property type="entry name" value="WD40/YVTN_repeat-like_dom_sf"/>
</dbReference>
<reference evidence="2" key="2">
    <citation type="submission" date="2014-06" db="EMBL/GenBank/DDBJ databases">
        <title>The complete genome of Blastobotrys (Arxula) adeninivorans LS3 - a yeast of biotechnological interest.</title>
        <authorList>
            <person name="Kunze G."/>
            <person name="Gaillardin C."/>
            <person name="Czernicka M."/>
            <person name="Durrens P."/>
            <person name="Martin T."/>
            <person name="Boer E."/>
            <person name="Gabaldon T."/>
            <person name="Cruz J."/>
            <person name="Talla E."/>
            <person name="Marck C."/>
            <person name="Goffeau A."/>
            <person name="Barbe V."/>
            <person name="Baret P."/>
            <person name="Baronian K."/>
            <person name="Beier S."/>
            <person name="Bleykasten C."/>
            <person name="Bode R."/>
            <person name="Casaregola S."/>
            <person name="Despons L."/>
            <person name="Fairhead C."/>
            <person name="Giersberg M."/>
            <person name="Gierski P."/>
            <person name="Hahnel U."/>
            <person name="Hartmann A."/>
            <person name="Jankowska D."/>
            <person name="Jubin C."/>
            <person name="Jung P."/>
            <person name="Lafontaine I."/>
            <person name="Leh-Louis V."/>
            <person name="Lemaire M."/>
            <person name="Marcet-Houben M."/>
            <person name="Mascher M."/>
            <person name="Morel G."/>
            <person name="Richard G.-F."/>
            <person name="Riechen J."/>
            <person name="Sacerdot C."/>
            <person name="Sarkar A."/>
            <person name="Savel G."/>
            <person name="Schacherer J."/>
            <person name="Sherman D."/>
            <person name="Straub M.-L."/>
            <person name="Stein N."/>
            <person name="Thierry A."/>
            <person name="Trautwein-Schult A."/>
            <person name="Westhof E."/>
            <person name="Worch S."/>
            <person name="Dujon B."/>
            <person name="Souciet J.-L."/>
            <person name="Wincker P."/>
            <person name="Scholz U."/>
            <person name="Neuveglise N."/>
        </authorList>
    </citation>
    <scope>NUCLEOTIDE SEQUENCE</scope>
    <source>
        <strain evidence="2">LS3</strain>
    </source>
</reference>
<dbReference type="GO" id="GO:0019005">
    <property type="term" value="C:SCF ubiquitin ligase complex"/>
    <property type="evidence" value="ECO:0007669"/>
    <property type="project" value="TreeGrafter"/>
</dbReference>
<reference evidence="2" key="1">
    <citation type="submission" date="2014-02" db="EMBL/GenBank/DDBJ databases">
        <authorList>
            <person name="Genoscope - CEA"/>
        </authorList>
    </citation>
    <scope>NUCLEOTIDE SEQUENCE</scope>
    <source>
        <strain evidence="2">LS3</strain>
    </source>
</reference>
<dbReference type="EMBL" id="HG937694">
    <property type="protein sequence ID" value="CDP37934.1"/>
    <property type="molecule type" value="Genomic_DNA"/>
</dbReference>
<evidence type="ECO:0000313" key="2">
    <source>
        <dbReference type="EMBL" id="CDP37934.1"/>
    </source>
</evidence>
<name>A0A060TAU9_BLAAD</name>
<dbReference type="InterPro" id="IPR036047">
    <property type="entry name" value="F-box-like_dom_sf"/>
</dbReference>
<dbReference type="Pfam" id="PF12937">
    <property type="entry name" value="F-box-like"/>
    <property type="match status" value="1"/>
</dbReference>
<dbReference type="Pfam" id="PF25499">
    <property type="entry name" value="Beta-prop_pof12"/>
    <property type="match status" value="1"/>
</dbReference>
<dbReference type="PROSITE" id="PS50181">
    <property type="entry name" value="FBOX"/>
    <property type="match status" value="1"/>
</dbReference>
<sequence length="444" mass="49890">MVKRGAEREDGPSVKRRGGSFNRFSEEMLLTIFSYLDVRELINCHSVCRRWYRISSDNSLWRKLYYSRFGDDDKDYESEKDVTLKWKGRFRIQYNWHCGSGRLQTVQLSTVQKRHETMACCGRVIFRITEGPELVIVDVAGTLLSTVPLRPIMGSLQYDSQAKLITASESNDEYTICVAFSDGSALALQWNGRGGRVGTVHPICTTNRANPITAVTCRWPLVAFMTSNRRVSVIDIESKRQVYSAFGTQIPPTHNASLKIDPSPVAGMAHCLSIVYYKQLLCRDWAICVDEVHLSTNYSSSSTRSASCVGFSAPATTLPTCYEPPYVVTGNPDNTMGCYLVQSTRSNLSIVPHVQLWGHLNGVGQVKVRQSGRAVSVASNGHEILWWDLSKAKAANGIPVKSRQQRSRFSHSQKAGTLLHFDDTFLVRELIRDRSHLLELYGFD</sequence>
<feature type="domain" description="F-box" evidence="1">
    <location>
        <begin position="18"/>
        <end position="64"/>
    </location>
</feature>
<dbReference type="SUPFAM" id="SSF81383">
    <property type="entry name" value="F-box domain"/>
    <property type="match status" value="1"/>
</dbReference>
<dbReference type="SUPFAM" id="SSF50978">
    <property type="entry name" value="WD40 repeat-like"/>
    <property type="match status" value="1"/>
</dbReference>
<accession>A0A060TAU9</accession>
<dbReference type="SMART" id="SM00256">
    <property type="entry name" value="FBOX"/>
    <property type="match status" value="1"/>
</dbReference>
<dbReference type="Gene3D" id="2.130.10.10">
    <property type="entry name" value="YVTN repeat-like/Quinoprotein amine dehydrogenase"/>
    <property type="match status" value="1"/>
</dbReference>
<gene>
    <name evidence="2" type="ORF">GNLVRS02_ARAD1D22924g</name>
</gene>